<comment type="caution">
    <text evidence="7">The sequence shown here is derived from an EMBL/GenBank/DDBJ whole genome shotgun (WGS) entry which is preliminary data.</text>
</comment>
<dbReference type="PROSITE" id="PS50178">
    <property type="entry name" value="ZF_FYVE"/>
    <property type="match status" value="1"/>
</dbReference>
<dbReference type="EMBL" id="RXIC02000026">
    <property type="protein sequence ID" value="KAB1204050.1"/>
    <property type="molecule type" value="Genomic_DNA"/>
</dbReference>
<keyword evidence="2 4" id="KW-0863">Zinc-finger</keyword>
<dbReference type="PANTHER" id="PTHR46977">
    <property type="entry name" value="PROTEIN FREE1"/>
    <property type="match status" value="1"/>
</dbReference>
<dbReference type="FunFam" id="3.30.40.10:FF:000312">
    <property type="entry name" value="Zinc finger, FYVE-type, endofin"/>
    <property type="match status" value="1"/>
</dbReference>
<evidence type="ECO:0000256" key="5">
    <source>
        <dbReference type="SAM" id="MobiDB-lite"/>
    </source>
</evidence>
<dbReference type="GO" id="GO:0000813">
    <property type="term" value="C:ESCRT I complex"/>
    <property type="evidence" value="ECO:0007669"/>
    <property type="project" value="TreeGrafter"/>
</dbReference>
<dbReference type="InterPro" id="IPR017455">
    <property type="entry name" value="Znf_FYVE-rel"/>
</dbReference>
<evidence type="ECO:0000313" key="8">
    <source>
        <dbReference type="Proteomes" id="UP000516437"/>
    </source>
</evidence>
<feature type="compositionally biased region" description="Low complexity" evidence="5">
    <location>
        <begin position="73"/>
        <end position="90"/>
    </location>
</feature>
<feature type="compositionally biased region" description="Low complexity" evidence="5">
    <location>
        <begin position="42"/>
        <end position="52"/>
    </location>
</feature>
<feature type="compositionally biased region" description="Pro residues" evidence="5">
    <location>
        <begin position="17"/>
        <end position="30"/>
    </location>
</feature>
<dbReference type="OrthoDB" id="660555at2759"/>
<dbReference type="SUPFAM" id="SSF57903">
    <property type="entry name" value="FYVE/PHD zinc finger"/>
    <property type="match status" value="1"/>
</dbReference>
<reference evidence="7 8" key="1">
    <citation type="journal article" date="2019" name="Plant Biotechnol. J.">
        <title>The red bayberry genome and genetic basis of sex determination.</title>
        <authorList>
            <person name="Jia H.M."/>
            <person name="Jia H.J."/>
            <person name="Cai Q.L."/>
            <person name="Wang Y."/>
            <person name="Zhao H.B."/>
            <person name="Yang W.F."/>
            <person name="Wang G.Y."/>
            <person name="Li Y.H."/>
            <person name="Zhan D.L."/>
            <person name="Shen Y.T."/>
            <person name="Niu Q.F."/>
            <person name="Chang L."/>
            <person name="Qiu J."/>
            <person name="Zhao L."/>
            <person name="Xie H.B."/>
            <person name="Fu W.Y."/>
            <person name="Jin J."/>
            <person name="Li X.W."/>
            <person name="Jiao Y."/>
            <person name="Zhou C.C."/>
            <person name="Tu T."/>
            <person name="Chai C.Y."/>
            <person name="Gao J.L."/>
            <person name="Fan L.J."/>
            <person name="van de Weg E."/>
            <person name="Wang J.Y."/>
            <person name="Gao Z.S."/>
        </authorList>
    </citation>
    <scope>NUCLEOTIDE SEQUENCE [LARGE SCALE GENOMIC DNA]</scope>
    <source>
        <tissue evidence="7">Leaves</tissue>
    </source>
</reference>
<gene>
    <name evidence="7" type="ORF">CJ030_MR8G028329</name>
</gene>
<accession>A0A6A1UY92</accession>
<evidence type="ECO:0000259" key="6">
    <source>
        <dbReference type="PROSITE" id="PS50178"/>
    </source>
</evidence>
<dbReference type="Pfam" id="PF01363">
    <property type="entry name" value="FYVE"/>
    <property type="match status" value="1"/>
</dbReference>
<keyword evidence="1" id="KW-0479">Metal-binding</keyword>
<dbReference type="Proteomes" id="UP000516437">
    <property type="component" value="Chromosome 8"/>
</dbReference>
<dbReference type="Gene3D" id="3.30.40.10">
    <property type="entry name" value="Zinc/RING finger domain, C3HC4 (zinc finger)"/>
    <property type="match status" value="1"/>
</dbReference>
<name>A0A6A1UY92_9ROSI</name>
<sequence>MQQGDYSSAPYYQYPPLQNPNPIPSDPHPNPYASAPPFTTGYSPSDYPVYPSAYPPYPQNPDPVPQPAPPTAPSYTPTSSSNLPSFNSAPQPSPFPPFESQVPYQPPNQQPYYSPYDQPQTTLNYAPPATSIPPNPSPSSTIPGAASSYSSVYSAPYGHANVSTPPAYDSQYDNPVKFDAAGGYFDDGYGAFGRSRSDLGSDLYGKRPESGVSRYDGDGVYAYEGPKVEPYGARGTAPKSSTWTSFDDYGRSISFGSGKDSPLNQSKIVRAVPKAEAQQDAKSGVQKFRVKLLPESLGQSTMDVLCQIGLDGIRMLDPSTNRTLRIYSLETITRCEVTDSSTLAFWSKSSVDIEPRRIRLQSNSYTTNTLLDTVTAATVQFLKSRTGSNCSPFRGDWWALAGYVKLEYVILIVLTGCMFVIHDIVPFVEMQIKEMGGRSRPAESLKTNEQSTEKKKGFDWMNLMKPGNEEKDHWVPDEAVSKCTACGTDFGPFVRKHHCRNCGDIFCDKCTHGRIALTDDENAQPVRVCDRCMAEVTQRLSNAKETASKPAALQSHEDLAKKLQEEMEKNRRASSGSKSDGLGKRMKEVACPICTVHLQVQVPSSGSETIECGVCQHPFLVSAH</sequence>
<dbReference type="InterPro" id="IPR011011">
    <property type="entry name" value="Znf_FYVE_PHD"/>
</dbReference>
<dbReference type="PRINTS" id="PR01217">
    <property type="entry name" value="PRICHEXTENSN"/>
</dbReference>
<organism evidence="7 8">
    <name type="scientific">Morella rubra</name>
    <name type="common">Chinese bayberry</name>
    <dbReference type="NCBI Taxonomy" id="262757"/>
    <lineage>
        <taxon>Eukaryota</taxon>
        <taxon>Viridiplantae</taxon>
        <taxon>Streptophyta</taxon>
        <taxon>Embryophyta</taxon>
        <taxon>Tracheophyta</taxon>
        <taxon>Spermatophyta</taxon>
        <taxon>Magnoliopsida</taxon>
        <taxon>eudicotyledons</taxon>
        <taxon>Gunneridae</taxon>
        <taxon>Pentapetalae</taxon>
        <taxon>rosids</taxon>
        <taxon>fabids</taxon>
        <taxon>Fagales</taxon>
        <taxon>Myricaceae</taxon>
        <taxon>Morella</taxon>
    </lineage>
</organism>
<dbReference type="PANTHER" id="PTHR46977:SF1">
    <property type="entry name" value="PROTEIN FREE1"/>
    <property type="match status" value="1"/>
</dbReference>
<feature type="domain" description="FYVE-type" evidence="6">
    <location>
        <begin position="477"/>
        <end position="537"/>
    </location>
</feature>
<dbReference type="InterPro" id="IPR000306">
    <property type="entry name" value="Znf_FYVE"/>
</dbReference>
<proteinExistence type="predicted"/>
<keyword evidence="3" id="KW-0862">Zinc</keyword>
<dbReference type="GO" id="GO:0036258">
    <property type="term" value="P:multivesicular body assembly"/>
    <property type="evidence" value="ECO:0007669"/>
    <property type="project" value="InterPro"/>
</dbReference>
<evidence type="ECO:0000313" key="7">
    <source>
        <dbReference type="EMBL" id="KAB1204050.1"/>
    </source>
</evidence>
<keyword evidence="8" id="KW-1185">Reference proteome</keyword>
<dbReference type="GO" id="GO:0008270">
    <property type="term" value="F:zinc ion binding"/>
    <property type="evidence" value="ECO:0007669"/>
    <property type="project" value="UniProtKB-KW"/>
</dbReference>
<protein>
    <submittedName>
        <fullName evidence="7">WD repeat and FYVE domain-containing protein 3</fullName>
    </submittedName>
</protein>
<dbReference type="SMART" id="SM00064">
    <property type="entry name" value="FYVE"/>
    <property type="match status" value="1"/>
</dbReference>
<dbReference type="GO" id="GO:0031902">
    <property type="term" value="C:late endosome membrane"/>
    <property type="evidence" value="ECO:0007669"/>
    <property type="project" value="TreeGrafter"/>
</dbReference>
<feature type="compositionally biased region" description="Low complexity" evidence="5">
    <location>
        <begin position="110"/>
        <end position="120"/>
    </location>
</feature>
<dbReference type="GO" id="GO:0043130">
    <property type="term" value="F:ubiquitin binding"/>
    <property type="evidence" value="ECO:0007669"/>
    <property type="project" value="InterPro"/>
</dbReference>
<feature type="compositionally biased region" description="Pro residues" evidence="5">
    <location>
        <begin position="53"/>
        <end position="72"/>
    </location>
</feature>
<evidence type="ECO:0000256" key="2">
    <source>
        <dbReference type="ARBA" id="ARBA00022771"/>
    </source>
</evidence>
<dbReference type="InterPro" id="IPR013083">
    <property type="entry name" value="Znf_RING/FYVE/PHD"/>
</dbReference>
<evidence type="ECO:0000256" key="1">
    <source>
        <dbReference type="ARBA" id="ARBA00022723"/>
    </source>
</evidence>
<dbReference type="AlphaFoldDB" id="A0A6A1UY92"/>
<evidence type="ECO:0000256" key="4">
    <source>
        <dbReference type="PROSITE-ProRule" id="PRU00091"/>
    </source>
</evidence>
<dbReference type="GO" id="GO:0070676">
    <property type="term" value="P:intralumenal vesicle formation"/>
    <property type="evidence" value="ECO:0007669"/>
    <property type="project" value="TreeGrafter"/>
</dbReference>
<dbReference type="InterPro" id="IPR045893">
    <property type="entry name" value="FREE1"/>
</dbReference>
<evidence type="ECO:0000256" key="3">
    <source>
        <dbReference type="ARBA" id="ARBA00022833"/>
    </source>
</evidence>
<feature type="region of interest" description="Disordered" evidence="5">
    <location>
        <begin position="1"/>
        <end position="146"/>
    </location>
</feature>